<accession>A0A2S7U4M1</accession>
<evidence type="ECO:0000313" key="2">
    <source>
        <dbReference type="Proteomes" id="UP000239907"/>
    </source>
</evidence>
<gene>
    <name evidence="1" type="ORF">BSZ32_12725</name>
</gene>
<reference evidence="1 2" key="1">
    <citation type="submission" date="2016-12" db="EMBL/GenBank/DDBJ databases">
        <title>Study of bacterial adaptation to deep sea.</title>
        <authorList>
            <person name="Song J."/>
            <person name="Yoshizawa S."/>
            <person name="Kogure K."/>
        </authorList>
    </citation>
    <scope>NUCLEOTIDE SEQUENCE [LARGE SCALE GENOMIC DNA]</scope>
    <source>
        <strain evidence="1 2">SAORIC-165</strain>
    </source>
</reference>
<evidence type="ECO:0000313" key="1">
    <source>
        <dbReference type="EMBL" id="PQJ29272.1"/>
    </source>
</evidence>
<organism evidence="1 2">
    <name type="scientific">Rubritalea profundi</name>
    <dbReference type="NCBI Taxonomy" id="1658618"/>
    <lineage>
        <taxon>Bacteria</taxon>
        <taxon>Pseudomonadati</taxon>
        <taxon>Verrucomicrobiota</taxon>
        <taxon>Verrucomicrobiia</taxon>
        <taxon>Verrucomicrobiales</taxon>
        <taxon>Rubritaleaceae</taxon>
        <taxon>Rubritalea</taxon>
    </lineage>
</organism>
<dbReference type="EMBL" id="MQWA01000001">
    <property type="protein sequence ID" value="PQJ29272.1"/>
    <property type="molecule type" value="Genomic_DNA"/>
</dbReference>
<dbReference type="AlphaFoldDB" id="A0A2S7U4M1"/>
<dbReference type="Proteomes" id="UP000239907">
    <property type="component" value="Unassembled WGS sequence"/>
</dbReference>
<sequence length="85" mass="9307">MYKIFKLSLATAIRQKSVFLVLLLLAVLPFVLQQMTNFQVDPSVSRPAIAQAAWQLVWAGACFWLVYNAANMGGDTCAHGSGSIF</sequence>
<comment type="caution">
    <text evidence="1">The sequence shown here is derived from an EMBL/GenBank/DDBJ whole genome shotgun (WGS) entry which is preliminary data.</text>
</comment>
<keyword evidence="2" id="KW-1185">Reference proteome</keyword>
<name>A0A2S7U4M1_9BACT</name>
<proteinExistence type="predicted"/>
<protein>
    <submittedName>
        <fullName evidence="1">Uncharacterized protein</fullName>
    </submittedName>
</protein>